<feature type="region of interest" description="Disordered" evidence="1">
    <location>
        <begin position="400"/>
        <end position="459"/>
    </location>
</feature>
<evidence type="ECO:0000256" key="1">
    <source>
        <dbReference type="SAM" id="MobiDB-lite"/>
    </source>
</evidence>
<protein>
    <submittedName>
        <fullName evidence="2">Uncharacterized protein</fullName>
    </submittedName>
</protein>
<name>A0A4V3SI22_9PEZI</name>
<dbReference type="AlphaFoldDB" id="A0A4V3SI22"/>
<dbReference type="Proteomes" id="UP000298138">
    <property type="component" value="Unassembled WGS sequence"/>
</dbReference>
<reference evidence="2 3" key="1">
    <citation type="submission" date="2019-04" db="EMBL/GenBank/DDBJ databases">
        <title>Comparative genomics and transcriptomics to analyze fruiting body development in filamentous ascomycetes.</title>
        <authorList>
            <consortium name="DOE Joint Genome Institute"/>
            <person name="Lutkenhaus R."/>
            <person name="Traeger S."/>
            <person name="Breuer J."/>
            <person name="Kuo A."/>
            <person name="Lipzen A."/>
            <person name="Pangilinan J."/>
            <person name="Dilworth D."/>
            <person name="Sandor L."/>
            <person name="Poggeler S."/>
            <person name="Barry K."/>
            <person name="Grigoriev I.V."/>
            <person name="Nowrousian M."/>
        </authorList>
    </citation>
    <scope>NUCLEOTIDE SEQUENCE [LARGE SCALE GENOMIC DNA]</scope>
    <source>
        <strain evidence="2 3">CBS 389.68</strain>
    </source>
</reference>
<feature type="compositionally biased region" description="Low complexity" evidence="1">
    <location>
        <begin position="400"/>
        <end position="411"/>
    </location>
</feature>
<gene>
    <name evidence="2" type="ORF">EX30DRAFT_157158</name>
</gene>
<dbReference type="OrthoDB" id="3357341at2759"/>
<proteinExistence type="predicted"/>
<evidence type="ECO:0000313" key="3">
    <source>
        <dbReference type="Proteomes" id="UP000298138"/>
    </source>
</evidence>
<keyword evidence="3" id="KW-1185">Reference proteome</keyword>
<dbReference type="STRING" id="341454.A0A4V3SI22"/>
<feature type="region of interest" description="Disordered" evidence="1">
    <location>
        <begin position="487"/>
        <end position="508"/>
    </location>
</feature>
<evidence type="ECO:0000313" key="2">
    <source>
        <dbReference type="EMBL" id="TGZ78454.1"/>
    </source>
</evidence>
<dbReference type="EMBL" id="ML220141">
    <property type="protein sequence ID" value="TGZ78454.1"/>
    <property type="molecule type" value="Genomic_DNA"/>
</dbReference>
<feature type="region of interest" description="Disordered" evidence="1">
    <location>
        <begin position="278"/>
        <end position="362"/>
    </location>
</feature>
<sequence length="508" mass="56045">MPLDENFPIFLFSHDDPKRARHITAISSTISGSPPNPVYTYTRAPSARNTYTAQLTDALFPSITYATIITDLEIPPPSPGTPLPAELKVLLPAEFTLNLYNPDSSVIFELHASTLRGNYWEFTLPKRSFHPPSNSLIDAHYDPIPSERLTFRWRKEGGALTRKQLRCYLVSPGNLPGPGGRKTKKGAGEPDIPVAMFEGLGEKSGRGELTLYESNFRRMEVQDLKGLEMVLVMGARIVNDVYFCRTREMFNTEGEVMAGVGKPRGGSAVVVPQVQAQQPPIPQIRTQQQQPPPGYYPPEKSSHQPGHYPPEKPSASSSSPSTPQPHPQSFAARMQHHQQTPSHPRPPHHHQPTPPSPSTEARIAHEQAQIRAMLAREEADRINREKSAIDAETERLRRLYLPQQQQPQSVRRSSHPPPGHGDDVPPVMPPRPSTTVPAQGRRPSQTQRPPIVGGGGGGLLVVPGMNQQQGLRHARRKSFLGLFGMDKELGAGGGGQDGKLRKKSSFWS</sequence>
<feature type="compositionally biased region" description="Polar residues" evidence="1">
    <location>
        <begin position="433"/>
        <end position="448"/>
    </location>
</feature>
<feature type="compositionally biased region" description="Low complexity" evidence="1">
    <location>
        <begin position="278"/>
        <end position="289"/>
    </location>
</feature>
<organism evidence="2 3">
    <name type="scientific">Ascodesmis nigricans</name>
    <dbReference type="NCBI Taxonomy" id="341454"/>
    <lineage>
        <taxon>Eukaryota</taxon>
        <taxon>Fungi</taxon>
        <taxon>Dikarya</taxon>
        <taxon>Ascomycota</taxon>
        <taxon>Pezizomycotina</taxon>
        <taxon>Pezizomycetes</taxon>
        <taxon>Pezizales</taxon>
        <taxon>Ascodesmidaceae</taxon>
        <taxon>Ascodesmis</taxon>
    </lineage>
</organism>
<dbReference type="InParanoid" id="A0A4V3SI22"/>
<accession>A0A4V3SI22</accession>